<evidence type="ECO:0000256" key="1">
    <source>
        <dbReference type="SAM" id="MobiDB-lite"/>
    </source>
</evidence>
<protein>
    <recommendedName>
        <fullName evidence="4">ParB/Sulfiredoxin domain-containing protein</fullName>
    </recommendedName>
</protein>
<feature type="region of interest" description="Disordered" evidence="1">
    <location>
        <begin position="109"/>
        <end position="153"/>
    </location>
</feature>
<evidence type="ECO:0000313" key="3">
    <source>
        <dbReference type="Proteomes" id="UP001595824"/>
    </source>
</evidence>
<dbReference type="Proteomes" id="UP001595824">
    <property type="component" value="Unassembled WGS sequence"/>
</dbReference>
<gene>
    <name evidence="2" type="ORF">ACFPC0_10740</name>
</gene>
<dbReference type="RefSeq" id="WP_381738463.1">
    <property type="nucleotide sequence ID" value="NZ_JBHSDP010000011.1"/>
</dbReference>
<sequence length="450" mass="50479">MSNNPHALKIIRAVGQTPGFTIEAQSKDRYKLIRFAIPAHGIPEQTITISSRSADRQYHNDVTRLKNKLGWTEDLFARMEDLAREHRIAETDPTDDINKALLTALGVDPAAAEDGHERADVPAPRKRHSKGGTATGSARRPATQAQPAEASSLMAEEAPVQVLQGTGRMQAEIITPLRAVDLLVNNAAYQRKMDEKKVRDYAAAMRRREWMLNPADPICIDVNGRTANGQHRLQACIEAEVPFPCWVAYDTPEETYAIMDRGKKRTTSDMLHGAGEINTGFLASVARLAYLWFNVEQDQWRSVPEVTEAQVFATLESHPNLRESVKYGRFSKMRVSTTASMLAHYLISRKMGGDHRLVTRWYKAVSEMDLNRGEPGHTLGLYFMQTAPAAKRRTALHGRDKRDLEMYLIIQAWNNTCLGKEVRSVAWKTDFVIPDPVTPKDGVHTFPPLS</sequence>
<accession>A0ABV8TCG2</accession>
<evidence type="ECO:0008006" key="4">
    <source>
        <dbReference type="Google" id="ProtNLM"/>
    </source>
</evidence>
<organism evidence="2 3">
    <name type="scientific">Streptomyces andamanensis</name>
    <dbReference type="NCBI Taxonomy" id="1565035"/>
    <lineage>
        <taxon>Bacteria</taxon>
        <taxon>Bacillati</taxon>
        <taxon>Actinomycetota</taxon>
        <taxon>Actinomycetes</taxon>
        <taxon>Kitasatosporales</taxon>
        <taxon>Streptomycetaceae</taxon>
        <taxon>Streptomyces</taxon>
    </lineage>
</organism>
<reference evidence="3" key="1">
    <citation type="journal article" date="2019" name="Int. J. Syst. Evol. Microbiol.">
        <title>The Global Catalogue of Microorganisms (GCM) 10K type strain sequencing project: providing services to taxonomists for standard genome sequencing and annotation.</title>
        <authorList>
            <consortium name="The Broad Institute Genomics Platform"/>
            <consortium name="The Broad Institute Genome Sequencing Center for Infectious Disease"/>
            <person name="Wu L."/>
            <person name="Ma J."/>
        </authorList>
    </citation>
    <scope>NUCLEOTIDE SEQUENCE [LARGE SCALE GENOMIC DNA]</scope>
    <source>
        <strain evidence="3">PCU 347</strain>
    </source>
</reference>
<keyword evidence="3" id="KW-1185">Reference proteome</keyword>
<proteinExistence type="predicted"/>
<dbReference type="EMBL" id="JBHSDP010000011">
    <property type="protein sequence ID" value="MFC4328302.1"/>
    <property type="molecule type" value="Genomic_DNA"/>
</dbReference>
<comment type="caution">
    <text evidence="2">The sequence shown here is derived from an EMBL/GenBank/DDBJ whole genome shotgun (WGS) entry which is preliminary data.</text>
</comment>
<evidence type="ECO:0000313" key="2">
    <source>
        <dbReference type="EMBL" id="MFC4328302.1"/>
    </source>
</evidence>
<name>A0ABV8TCG2_9ACTN</name>